<keyword evidence="5 10" id="KW-0560">Oxidoreductase</keyword>
<evidence type="ECO:0000256" key="3">
    <source>
        <dbReference type="ARBA" id="ARBA00022630"/>
    </source>
</evidence>
<evidence type="ECO:0000256" key="10">
    <source>
        <dbReference type="RuleBase" id="RU003692"/>
    </source>
</evidence>
<dbReference type="EC" id="1.8.1.4" evidence="2 10"/>
<evidence type="ECO:0000256" key="6">
    <source>
        <dbReference type="ARBA" id="ARBA00023027"/>
    </source>
</evidence>
<keyword evidence="3 10" id="KW-0285">Flavoprotein</keyword>
<dbReference type="RefSeq" id="WP_188480000.1">
    <property type="nucleotide sequence ID" value="NZ_BMFC01000001.1"/>
</dbReference>
<keyword evidence="7" id="KW-1015">Disulfide bond</keyword>
<evidence type="ECO:0000259" key="12">
    <source>
        <dbReference type="Pfam" id="PF07992"/>
    </source>
</evidence>
<keyword evidence="8 10" id="KW-0676">Redox-active center</keyword>
<dbReference type="PANTHER" id="PTHR22912">
    <property type="entry name" value="DISULFIDE OXIDOREDUCTASE"/>
    <property type="match status" value="1"/>
</dbReference>
<dbReference type="PRINTS" id="PR00368">
    <property type="entry name" value="FADPNR"/>
</dbReference>
<keyword evidence="4 10" id="KW-0274">FAD</keyword>
<comment type="miscellaneous">
    <text evidence="10">The active site is a redox-active disulfide bond.</text>
</comment>
<dbReference type="Gene3D" id="3.30.390.30">
    <property type="match status" value="1"/>
</dbReference>
<dbReference type="PANTHER" id="PTHR22912:SF151">
    <property type="entry name" value="DIHYDROLIPOYL DEHYDROGENASE, MITOCHONDRIAL"/>
    <property type="match status" value="1"/>
</dbReference>
<dbReference type="PIRSF" id="PIRSF000350">
    <property type="entry name" value="Mercury_reductase_MerA"/>
    <property type="match status" value="1"/>
</dbReference>
<dbReference type="InterPro" id="IPR036188">
    <property type="entry name" value="FAD/NAD-bd_sf"/>
</dbReference>
<dbReference type="InterPro" id="IPR012999">
    <property type="entry name" value="Pyr_OxRdtase_I_AS"/>
</dbReference>
<dbReference type="PRINTS" id="PR00411">
    <property type="entry name" value="PNDRDTASEI"/>
</dbReference>
<comment type="catalytic activity">
    <reaction evidence="9 10">
        <text>N(6)-[(R)-dihydrolipoyl]-L-lysyl-[protein] + NAD(+) = N(6)-[(R)-lipoyl]-L-lysyl-[protein] + NADH + H(+)</text>
        <dbReference type="Rhea" id="RHEA:15045"/>
        <dbReference type="Rhea" id="RHEA-COMP:10474"/>
        <dbReference type="Rhea" id="RHEA-COMP:10475"/>
        <dbReference type="ChEBI" id="CHEBI:15378"/>
        <dbReference type="ChEBI" id="CHEBI:57540"/>
        <dbReference type="ChEBI" id="CHEBI:57945"/>
        <dbReference type="ChEBI" id="CHEBI:83099"/>
        <dbReference type="ChEBI" id="CHEBI:83100"/>
        <dbReference type="EC" id="1.8.1.4"/>
    </reaction>
</comment>
<comment type="cofactor">
    <cofactor evidence="10">
        <name>FAD</name>
        <dbReference type="ChEBI" id="CHEBI:57692"/>
    </cofactor>
    <text evidence="10">Binds 1 FAD per subunit.</text>
</comment>
<evidence type="ECO:0000256" key="1">
    <source>
        <dbReference type="ARBA" id="ARBA00007532"/>
    </source>
</evidence>
<feature type="domain" description="FAD/NAD(P)-binding" evidence="12">
    <location>
        <begin position="4"/>
        <end position="324"/>
    </location>
</feature>
<evidence type="ECO:0000313" key="13">
    <source>
        <dbReference type="EMBL" id="GGB88292.1"/>
    </source>
</evidence>
<comment type="similarity">
    <text evidence="1 10">Belongs to the class-I pyridine nucleotide-disulfide oxidoreductase family.</text>
</comment>
<dbReference type="Gene3D" id="3.50.50.60">
    <property type="entry name" value="FAD/NAD(P)-binding domain"/>
    <property type="match status" value="2"/>
</dbReference>
<feature type="domain" description="Pyridine nucleotide-disulphide oxidoreductase dimerisation" evidence="11">
    <location>
        <begin position="343"/>
        <end position="452"/>
    </location>
</feature>
<dbReference type="InterPro" id="IPR016156">
    <property type="entry name" value="FAD/NAD-linked_Rdtase_dimer_sf"/>
</dbReference>
<dbReference type="NCBIfam" id="TIGR01350">
    <property type="entry name" value="lipoamide_DH"/>
    <property type="match status" value="1"/>
</dbReference>
<sequence length="462" mass="49127">MAQYDVIIIGSGPGGYVAAIRCAQLGLKTACVEGRETLGGTCLNVGCIPSKALLHATHQLHEAEHNFAKMGLKGKSPSVDWKQMMAYKDDVIGQNTKGIEFLFKKNKIDWLKGWGSIPEAGKVKVGDDVHEAKNIIVASGSEASSLPGVEIDEKVVVTSTGALELPKIPKKMIVIGAGVIGLELGSVYCRLGTEVHVIEYLDAITPGMDAEVQKAFQKLLQKQGLTFTMGAAVQSVDAGKSKAKVTYKLRKDDSEHEMDADVVLVSTGRRPFTDGLGLDALGIEMSPRGQIKTDAHWQTNVKGIYAIGDCIDGPMLAHKAEDEGMACAEVIAGKAGHVNYGVIPGVIYTHPEVANVGMTEEQLKEAGRNYKVGKFSFMGNGRAKANFAADGFVKILADKDTDRILGAHIIGPMAGDLIHEICVAMEFGASAEDLALTCHAHPTYSEAVREAALACGDGAIHM</sequence>
<evidence type="ECO:0000256" key="7">
    <source>
        <dbReference type="ARBA" id="ARBA00023157"/>
    </source>
</evidence>
<accession>A0ABQ1K6N4</accession>
<protein>
    <recommendedName>
        <fullName evidence="2 10">Dihydrolipoyl dehydrogenase</fullName>
        <ecNumber evidence="2 10">1.8.1.4</ecNumber>
    </recommendedName>
</protein>
<evidence type="ECO:0000256" key="4">
    <source>
        <dbReference type="ARBA" id="ARBA00022827"/>
    </source>
</evidence>
<dbReference type="InterPro" id="IPR050151">
    <property type="entry name" value="Class-I_Pyr_Nuc-Dis_Oxidored"/>
</dbReference>
<dbReference type="PROSITE" id="PS00076">
    <property type="entry name" value="PYRIDINE_REDOX_1"/>
    <property type="match status" value="1"/>
</dbReference>
<dbReference type="EMBL" id="BMFC01000001">
    <property type="protein sequence ID" value="GGB88292.1"/>
    <property type="molecule type" value="Genomic_DNA"/>
</dbReference>
<name>A0ABQ1K6N4_9RHOB</name>
<dbReference type="InterPro" id="IPR023753">
    <property type="entry name" value="FAD/NAD-binding_dom"/>
</dbReference>
<proteinExistence type="inferred from homology"/>
<dbReference type="SUPFAM" id="SSF51905">
    <property type="entry name" value="FAD/NAD(P)-binding domain"/>
    <property type="match status" value="1"/>
</dbReference>
<evidence type="ECO:0000313" key="14">
    <source>
        <dbReference type="Proteomes" id="UP000645462"/>
    </source>
</evidence>
<dbReference type="Proteomes" id="UP000645462">
    <property type="component" value="Unassembled WGS sequence"/>
</dbReference>
<evidence type="ECO:0000259" key="11">
    <source>
        <dbReference type="Pfam" id="PF02852"/>
    </source>
</evidence>
<dbReference type="Pfam" id="PF02852">
    <property type="entry name" value="Pyr_redox_dim"/>
    <property type="match status" value="1"/>
</dbReference>
<dbReference type="InterPro" id="IPR004099">
    <property type="entry name" value="Pyr_nucl-diS_OxRdtase_dimer"/>
</dbReference>
<reference evidence="14" key="1">
    <citation type="journal article" date="2019" name="Int. J. Syst. Evol. Microbiol.">
        <title>The Global Catalogue of Microorganisms (GCM) 10K type strain sequencing project: providing services to taxonomists for standard genome sequencing and annotation.</title>
        <authorList>
            <consortium name="The Broad Institute Genomics Platform"/>
            <consortium name="The Broad Institute Genome Sequencing Center for Infectious Disease"/>
            <person name="Wu L."/>
            <person name="Ma J."/>
        </authorList>
    </citation>
    <scope>NUCLEOTIDE SEQUENCE [LARGE SCALE GENOMIC DNA]</scope>
    <source>
        <strain evidence="14">CGMCC 1.12478</strain>
    </source>
</reference>
<comment type="caution">
    <text evidence="13">The sequence shown here is derived from an EMBL/GenBank/DDBJ whole genome shotgun (WGS) entry which is preliminary data.</text>
</comment>
<dbReference type="InterPro" id="IPR006258">
    <property type="entry name" value="Lipoamide_DH"/>
</dbReference>
<evidence type="ECO:0000256" key="5">
    <source>
        <dbReference type="ARBA" id="ARBA00023002"/>
    </source>
</evidence>
<organism evidence="13 14">
    <name type="scientific">Marivita lacus</name>
    <dbReference type="NCBI Taxonomy" id="1323742"/>
    <lineage>
        <taxon>Bacteria</taxon>
        <taxon>Pseudomonadati</taxon>
        <taxon>Pseudomonadota</taxon>
        <taxon>Alphaproteobacteria</taxon>
        <taxon>Rhodobacterales</taxon>
        <taxon>Roseobacteraceae</taxon>
        <taxon>Marivita</taxon>
    </lineage>
</organism>
<keyword evidence="14" id="KW-1185">Reference proteome</keyword>
<gene>
    <name evidence="13" type="primary">lpdA</name>
    <name evidence="13" type="ORF">GCM10011363_01090</name>
</gene>
<dbReference type="Pfam" id="PF07992">
    <property type="entry name" value="Pyr_redox_2"/>
    <property type="match status" value="1"/>
</dbReference>
<dbReference type="InterPro" id="IPR001100">
    <property type="entry name" value="Pyr_nuc-diS_OxRdtase"/>
</dbReference>
<evidence type="ECO:0000256" key="2">
    <source>
        <dbReference type="ARBA" id="ARBA00012608"/>
    </source>
</evidence>
<evidence type="ECO:0000256" key="8">
    <source>
        <dbReference type="ARBA" id="ARBA00023284"/>
    </source>
</evidence>
<evidence type="ECO:0000256" key="9">
    <source>
        <dbReference type="ARBA" id="ARBA00049187"/>
    </source>
</evidence>
<keyword evidence="6 10" id="KW-0520">NAD</keyword>
<dbReference type="SUPFAM" id="SSF55424">
    <property type="entry name" value="FAD/NAD-linked reductases, dimerisation (C-terminal) domain"/>
    <property type="match status" value="1"/>
</dbReference>